<protein>
    <submittedName>
        <fullName evidence="1">Uncharacterized protein</fullName>
    </submittedName>
</protein>
<gene>
    <name evidence="1" type="ORF">QTG54_004374</name>
</gene>
<comment type="caution">
    <text evidence="1">The sequence shown here is derived from an EMBL/GenBank/DDBJ whole genome shotgun (WGS) entry which is preliminary data.</text>
</comment>
<proteinExistence type="predicted"/>
<accession>A0AAD8YFS7</accession>
<sequence>MSVAITCAKEAQELKLQFERIDLALKQCQSDALENSPSMIDSLQTLYNLLIEMKPMAIQSDISRSRVEIRLRDVAKDLICMNRVVMSIDDEIEGVVRETLYDDFGWYHEASDSVAQIRIECDGNNERIEACDECNAPCHDSERWIDKCLDLCGYGVSLEAAVDCLRRTVHYSSSSSNNNDNNNDMPLKQKGETFGIASSVTSLRTIRRYLLHVPSLYQEGHVDCCPITFQLKFLTKEDTSILPQTETIWNCCILPLEYHCKRVHEEPHELESEPILGDSLTDLTSVLPTLVSSVCHAMDLTLPWWAAPKTMHTMLIQAAWKMLLAGELVEIKHLLSVSLLPATFNCLRDK</sequence>
<dbReference type="AlphaFoldDB" id="A0AAD8YFS7"/>
<reference evidence="1" key="1">
    <citation type="submission" date="2023-06" db="EMBL/GenBank/DDBJ databases">
        <title>Survivors Of The Sea: Transcriptome response of Skeletonema marinoi to long-term dormancy.</title>
        <authorList>
            <person name="Pinder M.I.M."/>
            <person name="Kourtchenko O."/>
            <person name="Robertson E.K."/>
            <person name="Larsson T."/>
            <person name="Maumus F."/>
            <person name="Osuna-Cruz C.M."/>
            <person name="Vancaester E."/>
            <person name="Stenow R."/>
            <person name="Vandepoele K."/>
            <person name="Ploug H."/>
            <person name="Bruchert V."/>
            <person name="Godhe A."/>
            <person name="Topel M."/>
        </authorList>
    </citation>
    <scope>NUCLEOTIDE SEQUENCE</scope>
    <source>
        <strain evidence="1">R05AC</strain>
    </source>
</reference>
<organism evidence="1 2">
    <name type="scientific">Skeletonema marinoi</name>
    <dbReference type="NCBI Taxonomy" id="267567"/>
    <lineage>
        <taxon>Eukaryota</taxon>
        <taxon>Sar</taxon>
        <taxon>Stramenopiles</taxon>
        <taxon>Ochrophyta</taxon>
        <taxon>Bacillariophyta</taxon>
        <taxon>Coscinodiscophyceae</taxon>
        <taxon>Thalassiosirophycidae</taxon>
        <taxon>Thalassiosirales</taxon>
        <taxon>Skeletonemataceae</taxon>
        <taxon>Skeletonema</taxon>
        <taxon>Skeletonema marinoi-dohrnii complex</taxon>
    </lineage>
</organism>
<evidence type="ECO:0000313" key="2">
    <source>
        <dbReference type="Proteomes" id="UP001224775"/>
    </source>
</evidence>
<dbReference type="Proteomes" id="UP001224775">
    <property type="component" value="Unassembled WGS sequence"/>
</dbReference>
<evidence type="ECO:0000313" key="1">
    <source>
        <dbReference type="EMBL" id="KAK1745083.1"/>
    </source>
</evidence>
<dbReference type="EMBL" id="JATAAI010000006">
    <property type="protein sequence ID" value="KAK1745083.1"/>
    <property type="molecule type" value="Genomic_DNA"/>
</dbReference>
<keyword evidence="2" id="KW-1185">Reference proteome</keyword>
<name>A0AAD8YFS7_9STRA</name>